<dbReference type="PANTHER" id="PTHR11915">
    <property type="entry name" value="SPECTRIN/FILAMIN RELATED CYTOSKELETAL PROTEIN"/>
    <property type="match status" value="1"/>
</dbReference>
<protein>
    <submittedName>
        <fullName evidence="4">Cortexillin-2</fullName>
    </submittedName>
</protein>
<dbReference type="SUPFAM" id="SSF57997">
    <property type="entry name" value="Tropomyosin"/>
    <property type="match status" value="1"/>
</dbReference>
<feature type="domain" description="Calponin-homology (CH)" evidence="3">
    <location>
        <begin position="21"/>
        <end position="127"/>
    </location>
</feature>
<dbReference type="OrthoDB" id="10017054at2759"/>
<evidence type="ECO:0000313" key="5">
    <source>
        <dbReference type="Proteomes" id="UP000054408"/>
    </source>
</evidence>
<feature type="coiled-coil region" evidence="1">
    <location>
        <begin position="695"/>
        <end position="814"/>
    </location>
</feature>
<feature type="region of interest" description="Disordered" evidence="2">
    <location>
        <begin position="364"/>
        <end position="390"/>
    </location>
</feature>
<evidence type="ECO:0000256" key="2">
    <source>
        <dbReference type="SAM" id="MobiDB-lite"/>
    </source>
</evidence>
<sequence>MSRSGRRDSFREPVTADEANAIAKRTFTKWINSQVEKHGLNVDDLATDLDTGVVLCILLEELSGMNVGPYTTKVKNQFMGTANLNTAMTFLMDTAKIPLVNIGAEDIQHHNLKIIMGLIWQLIIRFELQGEDGKGGEKAAKSAMLSWIHDTLGAMGNDMRIDDFKRSFMDGKAFLAILHSLDPSLLTEEQLACDDARTNLELAFSLAEEHFGVARILDVEDMLNGGDERAVLTYVSQIFKAQRAMSEAKMKDLEALRAAHAAEQASKAELETSLGDAEARILALEARIDELEKALAESEDDSAAKAAQIADLREQLAAAKAQAADADAGAAQALADLKAELDALDAKAAAKAAEVEKLQRELAAERSKAETAEDEAVRGRRRANTLSSELEEAVGEADGAKAALSDAKSKIRSLGSALADAEANNKRLAADLARARDDLEDAQATPTLDLSKYAPRSELDAALRDLVDARNEGELAKAKARAAEARLAESEDELASLRREADKAKRAAKEAKSAVRETEDALLRAKSSRPRAGSVVDVSKVRAKDRELAAAAAAAADKDAEIARLRSKLEEALGELARERKTSQRRSRALSQAPLPQDLDDVSDELDAARRKLRKLERDNADLMARLAEAEALIDSASGANATLKANAEAQVRQLRDALQGQLNAALLTKDRELARVTEERDDAAADRDAAAAAAAAAAKENNLLSTRAAELEAELAKAKADAADKLARTKRKLEDQIRSLREGQRGSVTLNNHNLELIEQLKATNRKLKEEAQAREGRLSSLQAELSAALAEAARAETKADTLAADASRMKARLGDLSSKLEASGLELSRAQSEMTRTVAELNAKDARIKSVEAQMAAAEDRVTDEREKARRAETRAIEAEAEVDALKALAKRKANAKSAYDVSELLAQIDALKKEKITLRKKWKKARTRADVASSEAASASTRAAEASSALATAQADLRSAKATAEDATRKVASLEHALTRAHDDADAANEKLARREDERTILTARVADLELAVARNRNPTGVDPDELLAAKRAADAEAARLRADVAHLSSLLDDVKSRLSSETRLRGDAERGAGEAQDAVRRMERKIKRLQGAVSGLETELEDERRLRLRAR</sequence>
<dbReference type="eggNOG" id="KOG0517">
    <property type="taxonomic scope" value="Eukaryota"/>
</dbReference>
<keyword evidence="1" id="KW-0175">Coiled coil</keyword>
<dbReference type="Pfam" id="PF00307">
    <property type="entry name" value="CH"/>
    <property type="match status" value="2"/>
</dbReference>
<feature type="coiled-coil region" evidence="1">
    <location>
        <begin position="1076"/>
        <end position="1110"/>
    </location>
</feature>
<dbReference type="SUPFAM" id="SSF47576">
    <property type="entry name" value="Calponin-homology domain, CH-domain"/>
    <property type="match status" value="1"/>
</dbReference>
<dbReference type="Gene3D" id="1.10.418.10">
    <property type="entry name" value="Calponin-like domain"/>
    <property type="match status" value="2"/>
</dbReference>
<dbReference type="EMBL" id="GL349452">
    <property type="protein sequence ID" value="KNC48852.1"/>
    <property type="molecule type" value="Genomic_DNA"/>
</dbReference>
<dbReference type="Gene3D" id="1.10.287.1490">
    <property type="match status" value="1"/>
</dbReference>
<dbReference type="GeneID" id="25564134"/>
<dbReference type="InterPro" id="IPR001715">
    <property type="entry name" value="CH_dom"/>
</dbReference>
<feature type="region of interest" description="Disordered" evidence="2">
    <location>
        <begin position="577"/>
        <end position="602"/>
    </location>
</feature>
<dbReference type="STRING" id="461836.A0A0L0D8Z6"/>
<organism evidence="4 5">
    <name type="scientific">Thecamonas trahens ATCC 50062</name>
    <dbReference type="NCBI Taxonomy" id="461836"/>
    <lineage>
        <taxon>Eukaryota</taxon>
        <taxon>Apusozoa</taxon>
        <taxon>Apusomonadida</taxon>
        <taxon>Apusomonadidae</taxon>
        <taxon>Thecamonas</taxon>
    </lineage>
</organism>
<evidence type="ECO:0000256" key="1">
    <source>
        <dbReference type="SAM" id="Coils"/>
    </source>
</evidence>
<keyword evidence="5" id="KW-1185">Reference proteome</keyword>
<dbReference type="SMART" id="SM00033">
    <property type="entry name" value="CH"/>
    <property type="match status" value="2"/>
</dbReference>
<name>A0A0L0D8Z6_THETB</name>
<evidence type="ECO:0000259" key="3">
    <source>
        <dbReference type="PROSITE" id="PS50021"/>
    </source>
</evidence>
<evidence type="ECO:0000313" key="4">
    <source>
        <dbReference type="EMBL" id="KNC48852.1"/>
    </source>
</evidence>
<dbReference type="AlphaFoldDB" id="A0A0L0D8Z6"/>
<dbReference type="PROSITE" id="PS50021">
    <property type="entry name" value="CH"/>
    <property type="match status" value="2"/>
</dbReference>
<gene>
    <name evidence="4" type="ORF">AMSG_04597</name>
</gene>
<accession>A0A0L0D8Z6</accession>
<dbReference type="RefSeq" id="XP_013758272.1">
    <property type="nucleotide sequence ID" value="XM_013902818.1"/>
</dbReference>
<proteinExistence type="predicted"/>
<dbReference type="InterPro" id="IPR036872">
    <property type="entry name" value="CH_dom_sf"/>
</dbReference>
<feature type="domain" description="Calponin-homology (CH)" evidence="3">
    <location>
        <begin position="138"/>
        <end position="243"/>
    </location>
</feature>
<feature type="coiled-coil region" evidence="1">
    <location>
        <begin position="843"/>
        <end position="1001"/>
    </location>
</feature>
<feature type="compositionally biased region" description="Basic and acidic residues" evidence="2">
    <location>
        <begin position="364"/>
        <end position="378"/>
    </location>
</feature>
<dbReference type="OMA" id="THKERED"/>
<dbReference type="Proteomes" id="UP000054408">
    <property type="component" value="Unassembled WGS sequence"/>
</dbReference>
<reference evidence="4 5" key="1">
    <citation type="submission" date="2010-05" db="EMBL/GenBank/DDBJ databases">
        <title>The Genome Sequence of Thecamonas trahens ATCC 50062.</title>
        <authorList>
            <consortium name="The Broad Institute Genome Sequencing Platform"/>
            <person name="Russ C."/>
            <person name="Cuomo C."/>
            <person name="Shea T."/>
            <person name="Young S.K."/>
            <person name="Zeng Q."/>
            <person name="Koehrsen M."/>
            <person name="Haas B."/>
            <person name="Borodovsky M."/>
            <person name="Guigo R."/>
            <person name="Alvarado L."/>
            <person name="Berlin A."/>
            <person name="Bochicchio J."/>
            <person name="Borenstein D."/>
            <person name="Chapman S."/>
            <person name="Chen Z."/>
            <person name="Freedman E."/>
            <person name="Gellesch M."/>
            <person name="Goldberg J."/>
            <person name="Griggs A."/>
            <person name="Gujja S."/>
            <person name="Heilman E."/>
            <person name="Heiman D."/>
            <person name="Hepburn T."/>
            <person name="Howarth C."/>
            <person name="Jen D."/>
            <person name="Larson L."/>
            <person name="Mehta T."/>
            <person name="Park D."/>
            <person name="Pearson M."/>
            <person name="Roberts A."/>
            <person name="Saif S."/>
            <person name="Shenoy N."/>
            <person name="Sisk P."/>
            <person name="Stolte C."/>
            <person name="Sykes S."/>
            <person name="Thomson T."/>
            <person name="Walk T."/>
            <person name="White J."/>
            <person name="Yandava C."/>
            <person name="Burger G."/>
            <person name="Gray M.W."/>
            <person name="Holland P.W.H."/>
            <person name="King N."/>
            <person name="Lang F.B.F."/>
            <person name="Roger A.J."/>
            <person name="Ruiz-Trillo I."/>
            <person name="Lander E."/>
            <person name="Nusbaum C."/>
        </authorList>
    </citation>
    <scope>NUCLEOTIDE SEQUENCE [LARGE SCALE GENOMIC DNA]</scope>
    <source>
        <strain evidence="4 5">ATCC 50062</strain>
    </source>
</reference>